<evidence type="ECO:0000313" key="1">
    <source>
        <dbReference type="EMBL" id="GJT99399.1"/>
    </source>
</evidence>
<name>A0ABQ5IGV5_9ASTR</name>
<dbReference type="Pfam" id="PF14223">
    <property type="entry name" value="Retrotran_gag_2"/>
    <property type="match status" value="1"/>
</dbReference>
<comment type="caution">
    <text evidence="1">The sequence shown here is derived from an EMBL/GenBank/DDBJ whole genome shotgun (WGS) entry which is preliminary data.</text>
</comment>
<organism evidence="1 2">
    <name type="scientific">Tanacetum coccineum</name>
    <dbReference type="NCBI Taxonomy" id="301880"/>
    <lineage>
        <taxon>Eukaryota</taxon>
        <taxon>Viridiplantae</taxon>
        <taxon>Streptophyta</taxon>
        <taxon>Embryophyta</taxon>
        <taxon>Tracheophyta</taxon>
        <taxon>Spermatophyta</taxon>
        <taxon>Magnoliopsida</taxon>
        <taxon>eudicotyledons</taxon>
        <taxon>Gunneridae</taxon>
        <taxon>Pentapetalae</taxon>
        <taxon>asterids</taxon>
        <taxon>campanulids</taxon>
        <taxon>Asterales</taxon>
        <taxon>Asteraceae</taxon>
        <taxon>Asteroideae</taxon>
        <taxon>Anthemideae</taxon>
        <taxon>Anthemidinae</taxon>
        <taxon>Tanacetum</taxon>
    </lineage>
</organism>
<accession>A0ABQ5IGV5</accession>
<gene>
    <name evidence="1" type="ORF">Tco_1109738</name>
</gene>
<evidence type="ECO:0008006" key="3">
    <source>
        <dbReference type="Google" id="ProtNLM"/>
    </source>
</evidence>
<dbReference type="Proteomes" id="UP001151760">
    <property type="component" value="Unassembled WGS sequence"/>
</dbReference>
<evidence type="ECO:0000313" key="2">
    <source>
        <dbReference type="Proteomes" id="UP001151760"/>
    </source>
</evidence>
<reference evidence="1" key="1">
    <citation type="journal article" date="2022" name="Int. J. Mol. Sci.">
        <title>Draft Genome of Tanacetum Coccineum: Genomic Comparison of Closely Related Tanacetum-Family Plants.</title>
        <authorList>
            <person name="Yamashiro T."/>
            <person name="Shiraishi A."/>
            <person name="Nakayama K."/>
            <person name="Satake H."/>
        </authorList>
    </citation>
    <scope>NUCLEOTIDE SEQUENCE</scope>
</reference>
<dbReference type="EMBL" id="BQNB010020768">
    <property type="protein sequence ID" value="GJT99399.1"/>
    <property type="molecule type" value="Genomic_DNA"/>
</dbReference>
<sequence length="204" mass="23068">MKRSTASKRVMALGNRSEHVVDSFAVNKDKQQKIHESLTTVNFRAFMILLLDCGGVLDDKDKSSEGTSSSAPDAEWYKLDDLIKMCILHTLCDSLQEQVVSTTSNAKDLWDHIQGLFHDNKDVRAISLDNELRFIKIRKKSINEYCTKIKSMTDRLKNLALWNMLLLKESSLNEENSVHASLNDSSSSLTILMVTTSDKKCTTH</sequence>
<reference evidence="1" key="2">
    <citation type="submission" date="2022-01" db="EMBL/GenBank/DDBJ databases">
        <authorList>
            <person name="Yamashiro T."/>
            <person name="Shiraishi A."/>
            <person name="Satake H."/>
            <person name="Nakayama K."/>
        </authorList>
    </citation>
    <scope>NUCLEOTIDE SEQUENCE</scope>
</reference>
<dbReference type="PANTHER" id="PTHR47481">
    <property type="match status" value="1"/>
</dbReference>
<keyword evidence="2" id="KW-1185">Reference proteome</keyword>
<proteinExistence type="predicted"/>
<protein>
    <recommendedName>
        <fullName evidence="3">Hybrid signal transduction histidine kinase M</fullName>
    </recommendedName>
</protein>
<dbReference type="PANTHER" id="PTHR47481:SF41">
    <property type="entry name" value="COPIA-LIKE POLYPROTEIN_RETROTRANSPOSON"/>
    <property type="match status" value="1"/>
</dbReference>